<dbReference type="Proteomes" id="UP000692954">
    <property type="component" value="Unassembled WGS sequence"/>
</dbReference>
<gene>
    <name evidence="1" type="ORF">PSON_ATCC_30995.1.T0420240</name>
</gene>
<reference evidence="1" key="1">
    <citation type="submission" date="2021-01" db="EMBL/GenBank/DDBJ databases">
        <authorList>
            <consortium name="Genoscope - CEA"/>
            <person name="William W."/>
        </authorList>
    </citation>
    <scope>NUCLEOTIDE SEQUENCE</scope>
</reference>
<evidence type="ECO:0000313" key="1">
    <source>
        <dbReference type="EMBL" id="CAD8081829.1"/>
    </source>
</evidence>
<name>A0A8S1MQH3_9CILI</name>
<organism evidence="1 2">
    <name type="scientific">Paramecium sonneborni</name>
    <dbReference type="NCBI Taxonomy" id="65129"/>
    <lineage>
        <taxon>Eukaryota</taxon>
        <taxon>Sar</taxon>
        <taxon>Alveolata</taxon>
        <taxon>Ciliophora</taxon>
        <taxon>Intramacronucleata</taxon>
        <taxon>Oligohymenophorea</taxon>
        <taxon>Peniculida</taxon>
        <taxon>Parameciidae</taxon>
        <taxon>Paramecium</taxon>
    </lineage>
</organism>
<dbReference type="EMBL" id="CAJJDN010000042">
    <property type="protein sequence ID" value="CAD8081829.1"/>
    <property type="molecule type" value="Genomic_DNA"/>
</dbReference>
<protein>
    <submittedName>
        <fullName evidence="1">Uncharacterized protein</fullName>
    </submittedName>
</protein>
<keyword evidence="2" id="KW-1185">Reference proteome</keyword>
<accession>A0A8S1MQH3</accession>
<comment type="caution">
    <text evidence="1">The sequence shown here is derived from an EMBL/GenBank/DDBJ whole genome shotgun (WGS) entry which is preliminary data.</text>
</comment>
<proteinExistence type="predicted"/>
<evidence type="ECO:0000313" key="2">
    <source>
        <dbReference type="Proteomes" id="UP000692954"/>
    </source>
</evidence>
<sequence>MILILEILYQMVYQFMIMTLNFLDNKSLLFLKNLNYLMSRLHTIQDIIQKILIKMILFKCQNNHQLMNLQCKNNVKIKQIQDLIKKLERKVLQYLEVKSKGLLFLELYQEILKYICLMNLPVLQIQMLNLQYSNSQNNAQRIKLLLLLLIGCLLLKIVKQYMYLIKVKLLNKAIIIIYSAQKAIFLDSNKDFQIKIQKIKQLPMNYQMNDFMCFLQQRISQIKIFKLLLKQIIISFTMFSYEFWIHIKSYKSRYLQNREKEIQKCTIYQKSTKKLISIHKQRTKLNHSNNSILDYIEKFIKTNE</sequence>
<dbReference type="AlphaFoldDB" id="A0A8S1MQH3"/>